<accession>A0AA35V5D9</accession>
<dbReference type="GO" id="GO:0032259">
    <property type="term" value="P:methylation"/>
    <property type="evidence" value="ECO:0007669"/>
    <property type="project" value="UniProtKB-KW"/>
</dbReference>
<dbReference type="AlphaFoldDB" id="A0AA35V5D9"/>
<keyword evidence="2" id="KW-0808">Transferase</keyword>
<evidence type="ECO:0000313" key="2">
    <source>
        <dbReference type="EMBL" id="CAI8802378.1"/>
    </source>
</evidence>
<proteinExistence type="predicted"/>
<dbReference type="RefSeq" id="WP_282213702.1">
    <property type="nucleotide sequence ID" value="NZ_OX458332.1"/>
</dbReference>
<sequence length="996" mass="108372">MTPIKAPKKLIEVALPLDAINAASAREKSIRHGHPSTLHLWWARRPLAAARAVIFAQMVNDPGYERQLGRGVNKDKARLERERLFKLIEELVQWENTNNEAVLERARAEIWRRRRETCELNKNHPCAAELFDPDRLPTFHDPFAGGGALPLEAQRLGLESFASDLNPVAVTINKAMIEIPPKFAGRAPVGPLPPSPAGRGVGGEGLFTQDWAGAKGLAEDVRRYGAWMRTEAEKRIGQLYPQVEVTPELAKDRPDLQPLVGQKLTVIAWLWARTVRSPNPAFSHVDVPLASTFVLSSKAGKEAYVQPVVEGDTYRFTVQVAGAPGFDAAAYARAKNGTKLARGANFACLLSNTPIEPNHIYAEANAGRMGARLMAIVAEGARGRVYLPPLPEHEAIARQAQPEWKPEVAMPENPRWFSPPLYGLKNYGDLFTPRQLVALTTFSDLVIDAIERCRRDAVAAGLPDDGVPLDAGGTGATAYAQAVGVYLAIAISRFSDRNNSICTWDSGPTGTKASTGGSARTASLRNLFARQAIPMAWDFGEANPFSDSGGGFSSAFEWIEPAVRSLRGGCAGYGDGADAQTQTLSRDKVVSTDPPYYDNIGYADLSDFFYVWLRRSLRPIFPGLYATLAVPKAEELVATPYRHGSKEAAEAFFLEGMRRALKNLAEQAHPAFPVTIYYAFKQSETTDESGTSSTGWETFLQAVLDAGFMLTGTWPMRTELGNRMIGAGTNALASSIVLVCRKRAPDAPTASRREFLRELNATLPEAIADMIGAGPSPQPLSPGERGFGRVAPVDLSQAIIGPGMAIFSQYASVLEASGEPMTVKTALSLINRFLAEDDFDHDTQFCLHWFEQQGWSAGKYGEADVLARAKGTAVDALVAAGVAESAKGSVRLLKWPEYPADWSPETDTRTPIWEALHQLIRALNQSGESAAGALLARMPARAEPIRALAYRLYTLCERKGWAEDARAYNELVTAWSGIEQAANEAGVVGTQMQLEL</sequence>
<reference evidence="2" key="1">
    <citation type="submission" date="2023-03" db="EMBL/GenBank/DDBJ databases">
        <authorList>
            <person name="Pearce D."/>
        </authorList>
    </citation>
    <scope>NUCLEOTIDE SEQUENCE</scope>
    <source>
        <strain evidence="2">Mc</strain>
    </source>
</reference>
<evidence type="ECO:0000259" key="1">
    <source>
        <dbReference type="Pfam" id="PF06634"/>
    </source>
</evidence>
<dbReference type="Proteomes" id="UP001158598">
    <property type="component" value="Chromosome"/>
</dbReference>
<dbReference type="REBASE" id="702828">
    <property type="entry name" value="M.McaNorORF1593P"/>
</dbReference>
<gene>
    <name evidence="2" type="ORF">MCNOR_1593</name>
</gene>
<keyword evidence="2" id="KW-0489">Methyltransferase</keyword>
<name>A0AA35V5D9_METCP</name>
<organism evidence="2 3">
    <name type="scientific">Methylococcus capsulatus</name>
    <dbReference type="NCBI Taxonomy" id="414"/>
    <lineage>
        <taxon>Bacteria</taxon>
        <taxon>Pseudomonadati</taxon>
        <taxon>Pseudomonadota</taxon>
        <taxon>Gammaproteobacteria</taxon>
        <taxon>Methylococcales</taxon>
        <taxon>Methylococcaceae</taxon>
        <taxon>Methylococcus</taxon>
    </lineage>
</organism>
<protein>
    <submittedName>
        <fullName evidence="2">DNA methylase</fullName>
    </submittedName>
</protein>
<dbReference type="InterPro" id="IPR029063">
    <property type="entry name" value="SAM-dependent_MTases_sf"/>
</dbReference>
<dbReference type="Pfam" id="PF06634">
    <property type="entry name" value="DUF1156"/>
    <property type="match status" value="1"/>
</dbReference>
<evidence type="ECO:0000313" key="3">
    <source>
        <dbReference type="Proteomes" id="UP001158598"/>
    </source>
</evidence>
<dbReference type="EMBL" id="OX458332">
    <property type="protein sequence ID" value="CAI8802378.1"/>
    <property type="molecule type" value="Genomic_DNA"/>
</dbReference>
<feature type="domain" description="DUF1156" evidence="1">
    <location>
        <begin position="14"/>
        <end position="87"/>
    </location>
</feature>
<dbReference type="GO" id="GO:0008168">
    <property type="term" value="F:methyltransferase activity"/>
    <property type="evidence" value="ECO:0007669"/>
    <property type="project" value="UniProtKB-KW"/>
</dbReference>
<dbReference type="SUPFAM" id="SSF53335">
    <property type="entry name" value="S-adenosyl-L-methionine-dependent methyltransferases"/>
    <property type="match status" value="1"/>
</dbReference>
<dbReference type="InterPro" id="IPR009537">
    <property type="entry name" value="DUF1156"/>
</dbReference>